<name>A0ABT4DC44_9CLOT</name>
<dbReference type="Gene3D" id="3.40.50.2300">
    <property type="match status" value="1"/>
</dbReference>
<dbReference type="SUPFAM" id="SSF63520">
    <property type="entry name" value="PTS-regulatory domain, PRD"/>
    <property type="match status" value="2"/>
</dbReference>
<dbReference type="InterPro" id="IPR011608">
    <property type="entry name" value="PRD"/>
</dbReference>
<evidence type="ECO:0000313" key="10">
    <source>
        <dbReference type="Proteomes" id="UP001144612"/>
    </source>
</evidence>
<keyword evidence="4" id="KW-0010">Activator</keyword>
<dbReference type="PROSITE" id="PS51099">
    <property type="entry name" value="PTS_EIIB_TYPE_2"/>
    <property type="match status" value="1"/>
</dbReference>
<feature type="domain" description="PTS EIIA type-2" evidence="6">
    <location>
        <begin position="504"/>
        <end position="643"/>
    </location>
</feature>
<dbReference type="PANTHER" id="PTHR30185">
    <property type="entry name" value="CRYPTIC BETA-GLUCOSIDE BGL OPERON ANTITERMINATOR"/>
    <property type="match status" value="1"/>
</dbReference>
<accession>A0ABT4DC44</accession>
<dbReference type="SUPFAM" id="SSF55804">
    <property type="entry name" value="Phoshotransferase/anion transport protein"/>
    <property type="match status" value="1"/>
</dbReference>
<evidence type="ECO:0000256" key="1">
    <source>
        <dbReference type="ARBA" id="ARBA00022679"/>
    </source>
</evidence>
<dbReference type="EMBL" id="JAPQFJ010000017">
    <property type="protein sequence ID" value="MCY6959876.1"/>
    <property type="molecule type" value="Genomic_DNA"/>
</dbReference>
<dbReference type="SUPFAM" id="SSF52794">
    <property type="entry name" value="PTS system IIB component-like"/>
    <property type="match status" value="1"/>
</dbReference>
<dbReference type="Pfam" id="PF08279">
    <property type="entry name" value="HTH_11"/>
    <property type="match status" value="1"/>
</dbReference>
<evidence type="ECO:0000259" key="6">
    <source>
        <dbReference type="PROSITE" id="PS51094"/>
    </source>
</evidence>
<dbReference type="PROSITE" id="PS51372">
    <property type="entry name" value="PRD_2"/>
    <property type="match status" value="2"/>
</dbReference>
<keyword evidence="10" id="KW-1185">Reference proteome</keyword>
<proteinExistence type="predicted"/>
<evidence type="ECO:0000256" key="3">
    <source>
        <dbReference type="ARBA" id="ARBA00023015"/>
    </source>
</evidence>
<evidence type="ECO:0000256" key="5">
    <source>
        <dbReference type="ARBA" id="ARBA00023163"/>
    </source>
</evidence>
<gene>
    <name evidence="9" type="ORF">OW729_14740</name>
</gene>
<dbReference type="Gene3D" id="3.40.930.10">
    <property type="entry name" value="Mannitol-specific EII, Chain A"/>
    <property type="match status" value="1"/>
</dbReference>
<dbReference type="CDD" id="cd05568">
    <property type="entry name" value="PTS_IIB_bgl_like"/>
    <property type="match status" value="1"/>
</dbReference>
<organism evidence="9 10">
    <name type="scientific">Clostridium brassicae</name>
    <dbReference type="NCBI Taxonomy" id="2999072"/>
    <lineage>
        <taxon>Bacteria</taxon>
        <taxon>Bacillati</taxon>
        <taxon>Bacillota</taxon>
        <taxon>Clostridia</taxon>
        <taxon>Eubacteriales</taxon>
        <taxon>Clostridiaceae</taxon>
        <taxon>Clostridium</taxon>
    </lineage>
</organism>
<keyword evidence="1" id="KW-0808">Transferase</keyword>
<dbReference type="InterPro" id="IPR036390">
    <property type="entry name" value="WH_DNA-bd_sf"/>
</dbReference>
<dbReference type="Proteomes" id="UP001144612">
    <property type="component" value="Unassembled WGS sequence"/>
</dbReference>
<dbReference type="InterPro" id="IPR013196">
    <property type="entry name" value="HTH_11"/>
</dbReference>
<dbReference type="InterPro" id="IPR036095">
    <property type="entry name" value="PTS_EIIB-like_sf"/>
</dbReference>
<protein>
    <submittedName>
        <fullName evidence="9">BglG family transcription antiterminator</fullName>
    </submittedName>
</protein>
<dbReference type="PANTHER" id="PTHR30185:SF13">
    <property type="entry name" value="LICABCH OPERON REGULATOR-RELATED"/>
    <property type="match status" value="1"/>
</dbReference>
<comment type="caution">
    <text evidence="9">The sequence shown here is derived from an EMBL/GenBank/DDBJ whole genome shotgun (WGS) entry which is preliminary data.</text>
</comment>
<dbReference type="Gene3D" id="1.10.1790.10">
    <property type="entry name" value="PRD domain"/>
    <property type="match status" value="2"/>
</dbReference>
<keyword evidence="2" id="KW-0677">Repeat</keyword>
<dbReference type="InterPro" id="IPR007737">
    <property type="entry name" value="Mga_HTH"/>
</dbReference>
<dbReference type="PROSITE" id="PS51094">
    <property type="entry name" value="PTS_EIIA_TYPE_2"/>
    <property type="match status" value="1"/>
</dbReference>
<dbReference type="InterPro" id="IPR036388">
    <property type="entry name" value="WH-like_DNA-bd_sf"/>
</dbReference>
<dbReference type="InterPro" id="IPR013011">
    <property type="entry name" value="PTS_EIIB_2"/>
</dbReference>
<dbReference type="InterPro" id="IPR002178">
    <property type="entry name" value="PTS_EIIA_type-2_dom"/>
</dbReference>
<evidence type="ECO:0000313" key="9">
    <source>
        <dbReference type="EMBL" id="MCY6959876.1"/>
    </source>
</evidence>
<dbReference type="SUPFAM" id="SSF46785">
    <property type="entry name" value="Winged helix' DNA-binding domain"/>
    <property type="match status" value="1"/>
</dbReference>
<dbReference type="Pfam" id="PF00874">
    <property type="entry name" value="PRD"/>
    <property type="match status" value="2"/>
</dbReference>
<feature type="domain" description="PRD" evidence="8">
    <location>
        <begin position="297"/>
        <end position="404"/>
    </location>
</feature>
<keyword evidence="5" id="KW-0804">Transcription</keyword>
<dbReference type="Pfam" id="PF05043">
    <property type="entry name" value="Mga"/>
    <property type="match status" value="1"/>
</dbReference>
<keyword evidence="3" id="KW-0805">Transcription regulation</keyword>
<dbReference type="Pfam" id="PF00359">
    <property type="entry name" value="PTS_EIIA_2"/>
    <property type="match status" value="1"/>
</dbReference>
<dbReference type="InterPro" id="IPR016152">
    <property type="entry name" value="PTrfase/Anion_transptr"/>
</dbReference>
<dbReference type="InterPro" id="IPR003501">
    <property type="entry name" value="PTS_EIIB_2/3"/>
</dbReference>
<dbReference type="CDD" id="cd00211">
    <property type="entry name" value="PTS_IIA_fru"/>
    <property type="match status" value="1"/>
</dbReference>
<evidence type="ECO:0000256" key="2">
    <source>
        <dbReference type="ARBA" id="ARBA00022737"/>
    </source>
</evidence>
<feature type="domain" description="PTS EIIB type-2" evidence="7">
    <location>
        <begin position="410"/>
        <end position="500"/>
    </location>
</feature>
<dbReference type="InterPro" id="IPR050661">
    <property type="entry name" value="BglG_antiterminators"/>
</dbReference>
<evidence type="ECO:0000256" key="4">
    <source>
        <dbReference type="ARBA" id="ARBA00023159"/>
    </source>
</evidence>
<dbReference type="InterPro" id="IPR036634">
    <property type="entry name" value="PRD_sf"/>
</dbReference>
<evidence type="ECO:0000259" key="7">
    <source>
        <dbReference type="PROSITE" id="PS51099"/>
    </source>
</evidence>
<evidence type="ECO:0000259" key="8">
    <source>
        <dbReference type="PROSITE" id="PS51372"/>
    </source>
</evidence>
<dbReference type="RefSeq" id="WP_268062312.1">
    <property type="nucleotide sequence ID" value="NZ_JAPQFJ010000017.1"/>
</dbReference>
<dbReference type="Gene3D" id="1.10.10.10">
    <property type="entry name" value="Winged helix-like DNA-binding domain superfamily/Winged helix DNA-binding domain"/>
    <property type="match status" value="1"/>
</dbReference>
<reference evidence="9" key="1">
    <citation type="submission" date="2022-12" db="EMBL/GenBank/DDBJ databases">
        <title>Clostridium sp. nov., isolated from industrial wastewater.</title>
        <authorList>
            <person name="Jiayan W."/>
        </authorList>
    </citation>
    <scope>NUCLEOTIDE SEQUENCE</scope>
    <source>
        <strain evidence="9">ZC22-4</strain>
    </source>
</reference>
<sequence length="643" mass="73942">MISNFRLQKILDIFIDTNRVVTGKELCTKLGVSSRTIRSDIKELNDILENQGAIISSKKSRGYSIEVFEEERFNNFLQTIDRNDNDNDIEGRAESVIIRLLINELKGIEGITQIELADELYVSISSIKNDIKLAKSILINFTLDIEKIGNKGIKISGDEESIRCCINRYIFSNNELKENLNLLFKESLGDKNKLFVNSILKDNISKFKFRFSDIAYRDIVSYIKIILVRNYKNKTINYDKATIEKLKNEPKFKMAQSICEDIEKIVGIKILENEVLYLTKHIIASSSIGIDNESGINSLEKQDEILIDILASINNIFSIDFTKDSMLINFLGPHLKASINRAKYGIKIENSMLSLIKNNYPLALELAVLANSIIKRKEGFDLTEDDIGFIALHFAAALERVKYKNKTTVKNAIIVCTTGVGTSLLLKVKLKTHFKDRLNIVDTIPWYEFNDNILNKVDLIISTIPLENKCDKVIHIKRLLDDEEIKMMEDKLYNNNLNKNGFITKFNKNLFFIDVEVSDRDSLLNFVTDKLIKSNYITEIVKKEVFKREKLAGTEIGNLVAIPHTMHKDIKESFISVSILKKPIDWDKDKVQLVLLIGMANSYNNNWKLYLEKLYKNIINIEIVQEMIKARTFEDLKKVIDKF</sequence>
<feature type="domain" description="PRD" evidence="8">
    <location>
        <begin position="187"/>
        <end position="292"/>
    </location>
</feature>
<dbReference type="Pfam" id="PF02302">
    <property type="entry name" value="PTS_IIB"/>
    <property type="match status" value="1"/>
</dbReference>